<feature type="transmembrane region" description="Helical" evidence="2">
    <location>
        <begin position="179"/>
        <end position="202"/>
    </location>
</feature>
<dbReference type="AlphaFoldDB" id="A0A1A7Z637"/>
<evidence type="ECO:0000259" key="3">
    <source>
        <dbReference type="Pfam" id="PF06916"/>
    </source>
</evidence>
<feature type="compositionally biased region" description="Basic and acidic residues" evidence="1">
    <location>
        <begin position="155"/>
        <end position="166"/>
    </location>
</feature>
<keyword evidence="2" id="KW-1133">Transmembrane helix</keyword>
<dbReference type="InterPro" id="IPR045866">
    <property type="entry name" value="FAM210A/B-like"/>
</dbReference>
<dbReference type="EMBL" id="HADX01015574">
    <property type="protein sequence ID" value="SBP37806.1"/>
    <property type="molecule type" value="Transcribed_RNA"/>
</dbReference>
<feature type="region of interest" description="Disordered" evidence="1">
    <location>
        <begin position="126"/>
        <end position="169"/>
    </location>
</feature>
<evidence type="ECO:0000313" key="4">
    <source>
        <dbReference type="EMBL" id="SBP37806.1"/>
    </source>
</evidence>
<accession>A0A1A7Z637</accession>
<dbReference type="GO" id="GO:0005739">
    <property type="term" value="C:mitochondrion"/>
    <property type="evidence" value="ECO:0007669"/>
    <property type="project" value="TreeGrafter"/>
</dbReference>
<keyword evidence="2" id="KW-0472">Membrane</keyword>
<keyword evidence="2" id="KW-0812">Transmembrane</keyword>
<protein>
    <submittedName>
        <fullName evidence="4">Family with sequence similarity 210, member B</fullName>
    </submittedName>
</protein>
<feature type="transmembrane region" description="Helical" evidence="2">
    <location>
        <begin position="242"/>
        <end position="262"/>
    </location>
</feature>
<dbReference type="PANTHER" id="PTHR21377">
    <property type="entry name" value="PROTEIN FAM210B, MITOCHONDRIAL"/>
    <property type="match status" value="1"/>
</dbReference>
<proteinExistence type="predicted"/>
<dbReference type="PANTHER" id="PTHR21377:SF0">
    <property type="entry name" value="PROTEIN FAM210B, MITOCHONDRIAL"/>
    <property type="match status" value="1"/>
</dbReference>
<feature type="domain" description="DUF1279" evidence="3">
    <location>
        <begin position="170"/>
        <end position="257"/>
    </location>
</feature>
<gene>
    <name evidence="4" type="primary">FAM210B</name>
</gene>
<reference evidence="4" key="2">
    <citation type="submission" date="2016-06" db="EMBL/GenBank/DDBJ databases">
        <title>The genome of a short-lived fish provides insights into sex chromosome evolution and the genetic control of aging.</title>
        <authorList>
            <person name="Reichwald K."/>
            <person name="Felder M."/>
            <person name="Petzold A."/>
            <person name="Koch P."/>
            <person name="Groth M."/>
            <person name="Platzer M."/>
        </authorList>
    </citation>
    <scope>NUCLEOTIDE SEQUENCE</scope>
    <source>
        <tissue evidence="4">Brain</tissue>
    </source>
</reference>
<evidence type="ECO:0000256" key="1">
    <source>
        <dbReference type="SAM" id="MobiDB-lite"/>
    </source>
</evidence>
<sequence length="275" mass="29659">MLLSRTLTLLDRAFTRPGSVLVLLRVIGPTGETLTARAGCTFQRHRLLSGSGLERAHLGKPEPGALDRGTSAGFITSDWGHLNRVGYVARSLSGLSMTRHSCGGDAKNQKDVFLFTGNTTSTLSRAAATNTATKKNEDKRDLQEASRTSSTEESQADKPEPEEGKPNKTQQLKKVFKEYGAVGVSFHIGISLMSLGMFYLLISSGIDVAALLCKLGFNESVVQSKMAAGTSTFVLAYAIHKLFAPVRISITLVSVPLIVRYFRKTGLFKPPTPAP</sequence>
<dbReference type="EMBL" id="HADW01013902">
    <property type="protein sequence ID" value="SBP15302.1"/>
    <property type="molecule type" value="Transcribed_RNA"/>
</dbReference>
<dbReference type="InterPro" id="IPR009688">
    <property type="entry name" value="FAM210A/B-like_dom"/>
</dbReference>
<dbReference type="Pfam" id="PF06916">
    <property type="entry name" value="FAM210A-B_dom"/>
    <property type="match status" value="1"/>
</dbReference>
<reference evidence="4" key="1">
    <citation type="submission" date="2016-05" db="EMBL/GenBank/DDBJ databases">
        <authorList>
            <person name="Lavstsen T."/>
            <person name="Jespersen J.S."/>
        </authorList>
    </citation>
    <scope>NUCLEOTIDE SEQUENCE</scope>
    <source>
        <tissue evidence="4">Brain</tissue>
    </source>
</reference>
<evidence type="ECO:0000256" key="2">
    <source>
        <dbReference type="SAM" id="Phobius"/>
    </source>
</evidence>
<organism evidence="4">
    <name type="scientific">Iconisemion striatum</name>
    <dbReference type="NCBI Taxonomy" id="60296"/>
    <lineage>
        <taxon>Eukaryota</taxon>
        <taxon>Metazoa</taxon>
        <taxon>Chordata</taxon>
        <taxon>Craniata</taxon>
        <taxon>Vertebrata</taxon>
        <taxon>Euteleostomi</taxon>
        <taxon>Actinopterygii</taxon>
        <taxon>Neopterygii</taxon>
        <taxon>Teleostei</taxon>
        <taxon>Neoteleostei</taxon>
        <taxon>Acanthomorphata</taxon>
        <taxon>Ovalentaria</taxon>
        <taxon>Atherinomorphae</taxon>
        <taxon>Cyprinodontiformes</taxon>
        <taxon>Nothobranchiidae</taxon>
        <taxon>Iconisemion</taxon>
    </lineage>
</organism>
<feature type="compositionally biased region" description="Basic and acidic residues" evidence="1">
    <location>
        <begin position="134"/>
        <end position="144"/>
    </location>
</feature>
<name>A0A1A7Z637_9TELE</name>